<dbReference type="SUPFAM" id="SSF116726">
    <property type="entry name" value="TrkA C-terminal domain-like"/>
    <property type="match status" value="1"/>
</dbReference>
<dbReference type="PROSITE" id="PS51201">
    <property type="entry name" value="RCK_N"/>
    <property type="match status" value="1"/>
</dbReference>
<dbReference type="PANTHER" id="PTHR43833">
    <property type="entry name" value="POTASSIUM CHANNEL PROTEIN 2-RELATED-RELATED"/>
    <property type="match status" value="1"/>
</dbReference>
<dbReference type="RefSeq" id="WP_080804003.1">
    <property type="nucleotide sequence ID" value="NZ_LT828545.1"/>
</dbReference>
<accession>A0A1W1H514</accession>
<dbReference type="Pfam" id="PF02254">
    <property type="entry name" value="TrkA_N"/>
    <property type="match status" value="1"/>
</dbReference>
<dbReference type="Gene3D" id="3.30.70.1450">
    <property type="entry name" value="Regulator of K+ conductance, C-terminal domain"/>
    <property type="match status" value="1"/>
</dbReference>
<evidence type="ECO:0000259" key="2">
    <source>
        <dbReference type="PROSITE" id="PS51202"/>
    </source>
</evidence>
<dbReference type="STRING" id="1246637.MTBBW1_1040027"/>
<dbReference type="EMBL" id="FWEV01000007">
    <property type="protein sequence ID" value="SLM27570.1"/>
    <property type="molecule type" value="Genomic_DNA"/>
</dbReference>
<keyword evidence="4" id="KW-1185">Reference proteome</keyword>
<dbReference type="Proteomes" id="UP000191931">
    <property type="component" value="Unassembled WGS sequence"/>
</dbReference>
<protein>
    <submittedName>
        <fullName evidence="3">TrkA-N domain protein</fullName>
    </submittedName>
</protein>
<dbReference type="Pfam" id="PF02080">
    <property type="entry name" value="TrkA_C"/>
    <property type="match status" value="1"/>
</dbReference>
<dbReference type="GO" id="GO:0006813">
    <property type="term" value="P:potassium ion transport"/>
    <property type="evidence" value="ECO:0007669"/>
    <property type="project" value="InterPro"/>
</dbReference>
<dbReference type="SUPFAM" id="SSF51735">
    <property type="entry name" value="NAD(P)-binding Rossmann-fold domains"/>
    <property type="match status" value="1"/>
</dbReference>
<dbReference type="Gene3D" id="3.40.50.720">
    <property type="entry name" value="NAD(P)-binding Rossmann-like Domain"/>
    <property type="match status" value="1"/>
</dbReference>
<dbReference type="InterPro" id="IPR003148">
    <property type="entry name" value="RCK_N"/>
</dbReference>
<name>A0A1W1H514_9BACT</name>
<feature type="domain" description="RCK N-terminal" evidence="1">
    <location>
        <begin position="9"/>
        <end position="126"/>
    </location>
</feature>
<dbReference type="AlphaFoldDB" id="A0A1W1H514"/>
<proteinExistence type="predicted"/>
<gene>
    <name evidence="3" type="ORF">MTBBW1_1040027</name>
</gene>
<evidence type="ECO:0000259" key="1">
    <source>
        <dbReference type="PROSITE" id="PS51201"/>
    </source>
</evidence>
<sequence length="233" mass="26022">MDNQIKKLDAHYIVCGYGRIGRLLTQYLVQKYIDVVVVEKESNHEDKLDEDGVLYLIGEAADDNMLIRAGIKKASGIIAGVGKDEENVLLVQLARKLNPDIFIVARASRDSSRKMLEEAGANKVISPYDIGARRIAHAILRPTVIKFLETAFNDDSTEFQFEEVHVRQGSKLDNVSLVDSGIRQKMNLIVIAIQDKEGKMIFNPEANTKFKSGDTVVVMGSAKSIKEFENLIR</sequence>
<reference evidence="3 4" key="1">
    <citation type="submission" date="2017-03" db="EMBL/GenBank/DDBJ databases">
        <authorList>
            <person name="Afonso C.L."/>
            <person name="Miller P.J."/>
            <person name="Scott M.A."/>
            <person name="Spackman E."/>
            <person name="Goraichik I."/>
            <person name="Dimitrov K.M."/>
            <person name="Suarez D.L."/>
            <person name="Swayne D.E."/>
        </authorList>
    </citation>
    <scope>NUCLEOTIDE SEQUENCE [LARGE SCALE GENOMIC DNA]</scope>
    <source>
        <strain evidence="3">PRJEB14757</strain>
    </source>
</reference>
<dbReference type="InterPro" id="IPR006037">
    <property type="entry name" value="RCK_C"/>
</dbReference>
<feature type="domain" description="RCK C-terminal" evidence="2">
    <location>
        <begin position="149"/>
        <end position="233"/>
    </location>
</feature>
<dbReference type="OrthoDB" id="9781411at2"/>
<organism evidence="3 4">
    <name type="scientific">Desulfamplus magnetovallimortis</name>
    <dbReference type="NCBI Taxonomy" id="1246637"/>
    <lineage>
        <taxon>Bacteria</taxon>
        <taxon>Pseudomonadati</taxon>
        <taxon>Thermodesulfobacteriota</taxon>
        <taxon>Desulfobacteria</taxon>
        <taxon>Desulfobacterales</taxon>
        <taxon>Desulfobacteraceae</taxon>
        <taxon>Desulfamplus</taxon>
    </lineage>
</organism>
<dbReference type="InterPro" id="IPR036721">
    <property type="entry name" value="RCK_C_sf"/>
</dbReference>
<dbReference type="InterPro" id="IPR050721">
    <property type="entry name" value="Trk_Ktr_HKT_K-transport"/>
</dbReference>
<dbReference type="PANTHER" id="PTHR43833:SF9">
    <property type="entry name" value="POTASSIUM CHANNEL PROTEIN YUGO-RELATED"/>
    <property type="match status" value="1"/>
</dbReference>
<evidence type="ECO:0000313" key="3">
    <source>
        <dbReference type="EMBL" id="SLM27570.1"/>
    </source>
</evidence>
<dbReference type="InterPro" id="IPR036291">
    <property type="entry name" value="NAD(P)-bd_dom_sf"/>
</dbReference>
<evidence type="ECO:0000313" key="4">
    <source>
        <dbReference type="Proteomes" id="UP000191931"/>
    </source>
</evidence>
<dbReference type="GO" id="GO:0008324">
    <property type="term" value="F:monoatomic cation transmembrane transporter activity"/>
    <property type="evidence" value="ECO:0007669"/>
    <property type="project" value="InterPro"/>
</dbReference>
<dbReference type="PROSITE" id="PS51202">
    <property type="entry name" value="RCK_C"/>
    <property type="match status" value="1"/>
</dbReference>